<comment type="caution">
    <text evidence="11">The sequence shown here is derived from an EMBL/GenBank/DDBJ whole genome shotgun (WGS) entry which is preliminary data.</text>
</comment>
<evidence type="ECO:0000256" key="4">
    <source>
        <dbReference type="ARBA" id="ARBA00022617"/>
    </source>
</evidence>
<dbReference type="PRINTS" id="PR00465">
    <property type="entry name" value="EP450IV"/>
</dbReference>
<keyword evidence="8" id="KW-0503">Monooxygenase</keyword>
<dbReference type="InterPro" id="IPR050121">
    <property type="entry name" value="Cytochrome_P450_monoxygenase"/>
</dbReference>
<protein>
    <submittedName>
        <fullName evidence="11">Cytochrome P450</fullName>
    </submittedName>
</protein>
<dbReference type="GO" id="GO:0004497">
    <property type="term" value="F:monooxygenase activity"/>
    <property type="evidence" value="ECO:0007669"/>
    <property type="project" value="UniProtKB-KW"/>
</dbReference>
<dbReference type="Pfam" id="PF00067">
    <property type="entry name" value="p450"/>
    <property type="match status" value="1"/>
</dbReference>
<evidence type="ECO:0000256" key="3">
    <source>
        <dbReference type="ARBA" id="ARBA00010617"/>
    </source>
</evidence>
<evidence type="ECO:0000256" key="10">
    <source>
        <dbReference type="SAM" id="Phobius"/>
    </source>
</evidence>
<evidence type="ECO:0000256" key="2">
    <source>
        <dbReference type="ARBA" id="ARBA00005179"/>
    </source>
</evidence>
<evidence type="ECO:0000256" key="9">
    <source>
        <dbReference type="PIRSR" id="PIRSR602403-1"/>
    </source>
</evidence>
<dbReference type="InterPro" id="IPR002403">
    <property type="entry name" value="Cyt_P450_E_grp-IV"/>
</dbReference>
<organism evidence="11 12">
    <name type="scientific">Immersiella caudata</name>
    <dbReference type="NCBI Taxonomy" id="314043"/>
    <lineage>
        <taxon>Eukaryota</taxon>
        <taxon>Fungi</taxon>
        <taxon>Dikarya</taxon>
        <taxon>Ascomycota</taxon>
        <taxon>Pezizomycotina</taxon>
        <taxon>Sordariomycetes</taxon>
        <taxon>Sordariomycetidae</taxon>
        <taxon>Sordariales</taxon>
        <taxon>Lasiosphaeriaceae</taxon>
        <taxon>Immersiella</taxon>
    </lineage>
</organism>
<dbReference type="GO" id="GO:0005506">
    <property type="term" value="F:iron ion binding"/>
    <property type="evidence" value="ECO:0007669"/>
    <property type="project" value="InterPro"/>
</dbReference>
<keyword evidence="10" id="KW-1133">Transmembrane helix</keyword>
<comment type="cofactor">
    <cofactor evidence="1 9">
        <name>heme</name>
        <dbReference type="ChEBI" id="CHEBI:30413"/>
    </cofactor>
</comment>
<reference evidence="11" key="1">
    <citation type="submission" date="2023-06" db="EMBL/GenBank/DDBJ databases">
        <title>Genome-scale phylogeny and comparative genomics of the fungal order Sordariales.</title>
        <authorList>
            <consortium name="Lawrence Berkeley National Laboratory"/>
            <person name="Hensen N."/>
            <person name="Bonometti L."/>
            <person name="Westerberg I."/>
            <person name="Brannstrom I.O."/>
            <person name="Guillou S."/>
            <person name="Cros-Aarteil S."/>
            <person name="Calhoun S."/>
            <person name="Haridas S."/>
            <person name="Kuo A."/>
            <person name="Mondo S."/>
            <person name="Pangilinan J."/>
            <person name="Riley R."/>
            <person name="Labutti K."/>
            <person name="Andreopoulos B."/>
            <person name="Lipzen A."/>
            <person name="Chen C."/>
            <person name="Yanf M."/>
            <person name="Daum C."/>
            <person name="Ng V."/>
            <person name="Clum A."/>
            <person name="Steindorff A."/>
            <person name="Ohm R."/>
            <person name="Martin F."/>
            <person name="Silar P."/>
            <person name="Natvig D."/>
            <person name="Lalanne C."/>
            <person name="Gautier V."/>
            <person name="Ament-Velasquez S.L."/>
            <person name="Kruys A."/>
            <person name="Hutchinson M.I."/>
            <person name="Powell A.J."/>
            <person name="Barry K."/>
            <person name="Miller A.N."/>
            <person name="Grigoriev I.V."/>
            <person name="Debuchy R."/>
            <person name="Gladieux P."/>
            <person name="Thoren M.H."/>
            <person name="Johannesson H."/>
        </authorList>
    </citation>
    <scope>NUCLEOTIDE SEQUENCE</scope>
    <source>
        <strain evidence="11">CBS 606.72</strain>
    </source>
</reference>
<evidence type="ECO:0000256" key="6">
    <source>
        <dbReference type="ARBA" id="ARBA00023002"/>
    </source>
</evidence>
<dbReference type="GO" id="GO:0016705">
    <property type="term" value="F:oxidoreductase activity, acting on paired donors, with incorporation or reduction of molecular oxygen"/>
    <property type="evidence" value="ECO:0007669"/>
    <property type="project" value="InterPro"/>
</dbReference>
<evidence type="ECO:0000256" key="1">
    <source>
        <dbReference type="ARBA" id="ARBA00001971"/>
    </source>
</evidence>
<feature type="binding site" description="axial binding residue" evidence="9">
    <location>
        <position position="460"/>
    </location>
    <ligand>
        <name>heme</name>
        <dbReference type="ChEBI" id="CHEBI:30413"/>
    </ligand>
    <ligandPart>
        <name>Fe</name>
        <dbReference type="ChEBI" id="CHEBI:18248"/>
    </ligandPart>
</feature>
<gene>
    <name evidence="11" type="ORF">B0T14DRAFT_536918</name>
</gene>
<comment type="pathway">
    <text evidence="2">Secondary metabolite biosynthesis.</text>
</comment>
<comment type="similarity">
    <text evidence="3">Belongs to the cytochrome P450 family.</text>
</comment>
<evidence type="ECO:0000313" key="11">
    <source>
        <dbReference type="EMBL" id="KAK0618904.1"/>
    </source>
</evidence>
<dbReference type="PANTHER" id="PTHR24305:SF107">
    <property type="entry name" value="P450, PUTATIVE (EUROFUNG)-RELATED"/>
    <property type="match status" value="1"/>
</dbReference>
<keyword evidence="7 9" id="KW-0408">Iron</keyword>
<dbReference type="InterPro" id="IPR036396">
    <property type="entry name" value="Cyt_P450_sf"/>
</dbReference>
<dbReference type="Proteomes" id="UP001175000">
    <property type="component" value="Unassembled WGS sequence"/>
</dbReference>
<feature type="transmembrane region" description="Helical" evidence="10">
    <location>
        <begin position="6"/>
        <end position="26"/>
    </location>
</feature>
<proteinExistence type="inferred from homology"/>
<dbReference type="PANTHER" id="PTHR24305">
    <property type="entry name" value="CYTOCHROME P450"/>
    <property type="match status" value="1"/>
</dbReference>
<sequence>MFLPVGASSLAAIAVAVASIGIVYFVKRLNERRRFYHDNDVPKPPHDWFWGHAKVVGEYTAKITGDYMQAAWTQMKYDFKLPEVFYLDMWPFGPEFIMCTGPDATAFPTTTNSFAQADVVTDFFTQSIGAGTFMESTNGPLWKELHQMMAPGLTPSATKTYHDAILDEAQRLHDRVRRFTASGEVVDMSAELGRYPFAVIWHVMFGEKASSPELYEITRRLADISTAVPRLNPMTRFLEKREQAVIVKRLEVEIDKITRARFTEMKALKALPTRTTATSILDRMLLGHVQSGQDLDNRLTTLISENSKGMLAAGFGTTTDTSSYILMLLSVFPHALAQLRAEHSSIFPPSPSATLSLLRANPAITKDLPYTTAVIQETLRLFPIGMVVRKPPPSMTSFELNGRTYPVRPEHYFGIMCYSSHYDPAIFPSPSAFRPERFLTEEPDFPRNAYRPFERGLRSCIGQNLAMEEMKIALVMLARWFDFELVGHNPVGVPRLGHTDLDTKIGDHAFQKARFSAGPNGAAMMRVRLAERDS</sequence>
<keyword evidence="12" id="KW-1185">Reference proteome</keyword>
<dbReference type="SUPFAM" id="SSF48264">
    <property type="entry name" value="Cytochrome P450"/>
    <property type="match status" value="1"/>
</dbReference>
<keyword evidence="4 9" id="KW-0349">Heme</keyword>
<name>A0AA40BZ77_9PEZI</name>
<dbReference type="PRINTS" id="PR00385">
    <property type="entry name" value="P450"/>
</dbReference>
<evidence type="ECO:0000256" key="8">
    <source>
        <dbReference type="ARBA" id="ARBA00023033"/>
    </source>
</evidence>
<dbReference type="InterPro" id="IPR001128">
    <property type="entry name" value="Cyt_P450"/>
</dbReference>
<dbReference type="AlphaFoldDB" id="A0AA40BZ77"/>
<keyword evidence="10" id="KW-0812">Transmembrane</keyword>
<evidence type="ECO:0000256" key="7">
    <source>
        <dbReference type="ARBA" id="ARBA00023004"/>
    </source>
</evidence>
<keyword evidence="10" id="KW-0472">Membrane</keyword>
<dbReference type="Gene3D" id="1.10.630.10">
    <property type="entry name" value="Cytochrome P450"/>
    <property type="match status" value="1"/>
</dbReference>
<dbReference type="EMBL" id="JAULSU010000004">
    <property type="protein sequence ID" value="KAK0618904.1"/>
    <property type="molecule type" value="Genomic_DNA"/>
</dbReference>
<dbReference type="GO" id="GO:0020037">
    <property type="term" value="F:heme binding"/>
    <property type="evidence" value="ECO:0007669"/>
    <property type="project" value="InterPro"/>
</dbReference>
<keyword evidence="5 9" id="KW-0479">Metal-binding</keyword>
<evidence type="ECO:0000256" key="5">
    <source>
        <dbReference type="ARBA" id="ARBA00022723"/>
    </source>
</evidence>
<evidence type="ECO:0000313" key="12">
    <source>
        <dbReference type="Proteomes" id="UP001175000"/>
    </source>
</evidence>
<accession>A0AA40BZ77</accession>
<keyword evidence="6" id="KW-0560">Oxidoreductase</keyword>